<evidence type="ECO:0000313" key="1">
    <source>
        <dbReference type="EMBL" id="KKL04800.1"/>
    </source>
</evidence>
<organism evidence="2">
    <name type="scientific">marine sediment metagenome</name>
    <dbReference type="NCBI Taxonomy" id="412755"/>
    <lineage>
        <taxon>unclassified sequences</taxon>
        <taxon>metagenomes</taxon>
        <taxon>ecological metagenomes</taxon>
    </lineage>
</organism>
<gene>
    <name evidence="2" type="ORF">LCGC14_2053190</name>
    <name evidence="1" type="ORF">LCGC14_2612430</name>
</gene>
<dbReference type="EMBL" id="LAZR01044380">
    <property type="protein sequence ID" value="KKL04800.1"/>
    <property type="molecule type" value="Genomic_DNA"/>
</dbReference>
<proteinExistence type="predicted"/>
<dbReference type="AlphaFoldDB" id="A0A0F9H1T8"/>
<dbReference type="EMBL" id="LAZR01024302">
    <property type="protein sequence ID" value="KKL75610.1"/>
    <property type="molecule type" value="Genomic_DNA"/>
</dbReference>
<reference evidence="2" key="1">
    <citation type="journal article" date="2015" name="Nature">
        <title>Complex archaea that bridge the gap between prokaryotes and eukaryotes.</title>
        <authorList>
            <person name="Spang A."/>
            <person name="Saw J.H."/>
            <person name="Jorgensen S.L."/>
            <person name="Zaremba-Niedzwiedzka K."/>
            <person name="Martijn J."/>
            <person name="Lind A.E."/>
            <person name="van Eijk R."/>
            <person name="Schleper C."/>
            <person name="Guy L."/>
            <person name="Ettema T.J."/>
        </authorList>
    </citation>
    <scope>NUCLEOTIDE SEQUENCE</scope>
</reference>
<name>A0A0F9H1T8_9ZZZZ</name>
<evidence type="ECO:0000313" key="2">
    <source>
        <dbReference type="EMBL" id="KKL75610.1"/>
    </source>
</evidence>
<protein>
    <submittedName>
        <fullName evidence="2">Uncharacterized protein</fullName>
    </submittedName>
</protein>
<accession>A0A0F9H1T8</accession>
<comment type="caution">
    <text evidence="2">The sequence shown here is derived from an EMBL/GenBank/DDBJ whole genome shotgun (WGS) entry which is preliminary data.</text>
</comment>
<sequence length="65" mass="7336">MKIADGGRIDRLKDKVETIVINCSSTTNRIFELWINGDSLSYVTLNELLDLRDEINAELAKLIKG</sequence>